<keyword evidence="3" id="KW-1185">Reference proteome</keyword>
<reference evidence="2" key="1">
    <citation type="journal article" date="2020" name="Stud. Mycol.">
        <title>101 Dothideomycetes genomes: a test case for predicting lifestyles and emergence of pathogens.</title>
        <authorList>
            <person name="Haridas S."/>
            <person name="Albert R."/>
            <person name="Binder M."/>
            <person name="Bloem J."/>
            <person name="Labutti K."/>
            <person name="Salamov A."/>
            <person name="Andreopoulos B."/>
            <person name="Baker S."/>
            <person name="Barry K."/>
            <person name="Bills G."/>
            <person name="Bluhm B."/>
            <person name="Cannon C."/>
            <person name="Castanera R."/>
            <person name="Culley D."/>
            <person name="Daum C."/>
            <person name="Ezra D."/>
            <person name="Gonzalez J."/>
            <person name="Henrissat B."/>
            <person name="Kuo A."/>
            <person name="Liang C."/>
            <person name="Lipzen A."/>
            <person name="Lutzoni F."/>
            <person name="Magnuson J."/>
            <person name="Mondo S."/>
            <person name="Nolan M."/>
            <person name="Ohm R."/>
            <person name="Pangilinan J."/>
            <person name="Park H.-J."/>
            <person name="Ramirez L."/>
            <person name="Alfaro M."/>
            <person name="Sun H."/>
            <person name="Tritt A."/>
            <person name="Yoshinaga Y."/>
            <person name="Zwiers L.-H."/>
            <person name="Turgeon B."/>
            <person name="Goodwin S."/>
            <person name="Spatafora J."/>
            <person name="Crous P."/>
            <person name="Grigoriev I."/>
        </authorList>
    </citation>
    <scope>NUCLEOTIDE SEQUENCE</scope>
    <source>
        <strain evidence="2">CBS 110217</strain>
    </source>
</reference>
<feature type="region of interest" description="Disordered" evidence="1">
    <location>
        <begin position="80"/>
        <end position="324"/>
    </location>
</feature>
<feature type="compositionally biased region" description="Low complexity" evidence="1">
    <location>
        <begin position="149"/>
        <end position="172"/>
    </location>
</feature>
<organism evidence="2 3">
    <name type="scientific">Setomelanomma holmii</name>
    <dbReference type="NCBI Taxonomy" id="210430"/>
    <lineage>
        <taxon>Eukaryota</taxon>
        <taxon>Fungi</taxon>
        <taxon>Dikarya</taxon>
        <taxon>Ascomycota</taxon>
        <taxon>Pezizomycotina</taxon>
        <taxon>Dothideomycetes</taxon>
        <taxon>Pleosporomycetidae</taxon>
        <taxon>Pleosporales</taxon>
        <taxon>Pleosporineae</taxon>
        <taxon>Phaeosphaeriaceae</taxon>
        <taxon>Setomelanomma</taxon>
    </lineage>
</organism>
<feature type="compositionally biased region" description="Polar residues" evidence="1">
    <location>
        <begin position="240"/>
        <end position="256"/>
    </location>
</feature>
<feature type="compositionally biased region" description="Low complexity" evidence="1">
    <location>
        <begin position="285"/>
        <end position="300"/>
    </location>
</feature>
<dbReference type="AlphaFoldDB" id="A0A9P4LTH5"/>
<dbReference type="Proteomes" id="UP000799777">
    <property type="component" value="Unassembled WGS sequence"/>
</dbReference>
<protein>
    <submittedName>
        <fullName evidence="2">Uncharacterized protein</fullName>
    </submittedName>
</protein>
<name>A0A9P4LTH5_9PLEO</name>
<feature type="compositionally biased region" description="Basic residues" evidence="1">
    <location>
        <begin position="389"/>
        <end position="399"/>
    </location>
</feature>
<comment type="caution">
    <text evidence="2">The sequence shown here is derived from an EMBL/GenBank/DDBJ whole genome shotgun (WGS) entry which is preliminary data.</text>
</comment>
<evidence type="ECO:0000313" key="2">
    <source>
        <dbReference type="EMBL" id="KAF2034754.1"/>
    </source>
</evidence>
<gene>
    <name evidence="2" type="ORF">EK21DRAFT_55746</name>
</gene>
<proteinExistence type="predicted"/>
<accession>A0A9P4LTH5</accession>
<sequence length="399" mass="43298">MDIRAWEQRASALGGVPYEPDYDVHEEDEGYFDKAGEAVSQAEFEELLFQRVLDKIRVARAAGNSDVQLSAEEIEAYQSRLHGSRSPAARPQPMSRSPVLDDTASMLSADTGRHGHSSSRESKSKKSQRTSLFSSKPKKEKPTSRKRAVSTVSSGSSQVPPGFVVPGPDGQPMYTPINPYQGSLARDAEPPSRPSSRSASGNSQAYHAPPRMAPPWEMPREVPGAFPGAFAAPSYAYRSATPTRQGRPAASQQTSYEDAGPHSRSSSTQPPKLIPFPIEPYQYHSFSPTSSSSQPSPQLQYTRRPSAPPSEASYTSMPRRIPVPIQRTATVPTTQPSYSDPVMPQASYSGAFMPDPEEFHGAAAVEVIPQPVPVTNVMGTAIGRDGERKRKGGKSKKRT</sequence>
<dbReference type="EMBL" id="ML978160">
    <property type="protein sequence ID" value="KAF2034754.1"/>
    <property type="molecule type" value="Genomic_DNA"/>
</dbReference>
<feature type="compositionally biased region" description="Basic residues" evidence="1">
    <location>
        <begin position="136"/>
        <end position="148"/>
    </location>
</feature>
<evidence type="ECO:0000313" key="3">
    <source>
        <dbReference type="Proteomes" id="UP000799777"/>
    </source>
</evidence>
<dbReference type="OrthoDB" id="3932653at2759"/>
<feature type="region of interest" description="Disordered" evidence="1">
    <location>
        <begin position="376"/>
        <end position="399"/>
    </location>
</feature>
<feature type="compositionally biased region" description="Low complexity" evidence="1">
    <location>
        <begin position="223"/>
        <end position="233"/>
    </location>
</feature>
<evidence type="ECO:0000256" key="1">
    <source>
        <dbReference type="SAM" id="MobiDB-lite"/>
    </source>
</evidence>